<evidence type="ECO:0000313" key="2">
    <source>
        <dbReference type="Proteomes" id="UP000266841"/>
    </source>
</evidence>
<reference evidence="1 2" key="1">
    <citation type="journal article" date="2012" name="Genome Biol.">
        <title>Genome and low-iron response of an oceanic diatom adapted to chronic iron limitation.</title>
        <authorList>
            <person name="Lommer M."/>
            <person name="Specht M."/>
            <person name="Roy A.S."/>
            <person name="Kraemer L."/>
            <person name="Andreson R."/>
            <person name="Gutowska M.A."/>
            <person name="Wolf J."/>
            <person name="Bergner S.V."/>
            <person name="Schilhabel M.B."/>
            <person name="Klostermeier U.C."/>
            <person name="Beiko R.G."/>
            <person name="Rosenstiel P."/>
            <person name="Hippler M."/>
            <person name="Laroche J."/>
        </authorList>
    </citation>
    <scope>NUCLEOTIDE SEQUENCE [LARGE SCALE GENOMIC DNA]</scope>
    <source>
        <strain evidence="1 2">CCMP1005</strain>
    </source>
</reference>
<dbReference type="Proteomes" id="UP000266841">
    <property type="component" value="Unassembled WGS sequence"/>
</dbReference>
<proteinExistence type="predicted"/>
<dbReference type="EMBL" id="AGNL01019673">
    <property type="protein sequence ID" value="EJK61659.1"/>
    <property type="molecule type" value="Genomic_DNA"/>
</dbReference>
<evidence type="ECO:0000313" key="1">
    <source>
        <dbReference type="EMBL" id="EJK61659.1"/>
    </source>
</evidence>
<name>K0S9T6_THAOC</name>
<sequence length="92" mass="10192">MRACTIPSMISRIYCERPSVRRGVAAHIGLYLVWPAKSNGPAGRRPCVLYLCFERDNQLIQQLVPSISVFAFGLGTVLDGGRSLLFSSTKNY</sequence>
<accession>K0S9T6</accession>
<dbReference type="AlphaFoldDB" id="K0S9T6"/>
<comment type="caution">
    <text evidence="1">The sequence shown here is derived from an EMBL/GenBank/DDBJ whole genome shotgun (WGS) entry which is preliminary data.</text>
</comment>
<protein>
    <submittedName>
        <fullName evidence="1">Uncharacterized protein</fullName>
    </submittedName>
</protein>
<organism evidence="1 2">
    <name type="scientific">Thalassiosira oceanica</name>
    <name type="common">Marine diatom</name>
    <dbReference type="NCBI Taxonomy" id="159749"/>
    <lineage>
        <taxon>Eukaryota</taxon>
        <taxon>Sar</taxon>
        <taxon>Stramenopiles</taxon>
        <taxon>Ochrophyta</taxon>
        <taxon>Bacillariophyta</taxon>
        <taxon>Coscinodiscophyceae</taxon>
        <taxon>Thalassiosirophycidae</taxon>
        <taxon>Thalassiosirales</taxon>
        <taxon>Thalassiosiraceae</taxon>
        <taxon>Thalassiosira</taxon>
    </lineage>
</organism>
<gene>
    <name evidence="1" type="ORF">THAOC_17810</name>
</gene>
<keyword evidence="2" id="KW-1185">Reference proteome</keyword>